<evidence type="ECO:0000256" key="1">
    <source>
        <dbReference type="SAM" id="MobiDB-lite"/>
    </source>
</evidence>
<feature type="region of interest" description="Disordered" evidence="1">
    <location>
        <begin position="1"/>
        <end position="33"/>
    </location>
</feature>
<name>A0A916JZW5_9BACL</name>
<evidence type="ECO:0000259" key="2">
    <source>
        <dbReference type="Pfam" id="PF08909"/>
    </source>
</evidence>
<evidence type="ECO:0000313" key="4">
    <source>
        <dbReference type="Proteomes" id="UP000693672"/>
    </source>
</evidence>
<evidence type="ECO:0000313" key="3">
    <source>
        <dbReference type="EMBL" id="CAG7618517.1"/>
    </source>
</evidence>
<dbReference type="EMBL" id="CAJVAS010000007">
    <property type="protein sequence ID" value="CAG7618517.1"/>
    <property type="molecule type" value="Genomic_DNA"/>
</dbReference>
<keyword evidence="4" id="KW-1185">Reference proteome</keyword>
<dbReference type="InterPro" id="IPR015005">
    <property type="entry name" value="DUF1854"/>
</dbReference>
<dbReference type="Pfam" id="PF08909">
    <property type="entry name" value="DUF1854"/>
    <property type="match status" value="1"/>
</dbReference>
<feature type="domain" description="DUF1854" evidence="2">
    <location>
        <begin position="72"/>
        <end position="196"/>
    </location>
</feature>
<accession>A0A916JZW5</accession>
<organism evidence="3 4">
    <name type="scientific">Paenibacillus solanacearum</name>
    <dbReference type="NCBI Taxonomy" id="2048548"/>
    <lineage>
        <taxon>Bacteria</taxon>
        <taxon>Bacillati</taxon>
        <taxon>Bacillota</taxon>
        <taxon>Bacilli</taxon>
        <taxon>Bacillales</taxon>
        <taxon>Paenibacillaceae</taxon>
        <taxon>Paenibacillus</taxon>
    </lineage>
</organism>
<protein>
    <recommendedName>
        <fullName evidence="2">DUF1854 domain-containing protein</fullName>
    </recommendedName>
</protein>
<gene>
    <name evidence="3" type="ORF">PAESOLCIP111_02122</name>
</gene>
<proteinExistence type="predicted"/>
<dbReference type="RefSeq" id="WP_218091908.1">
    <property type="nucleotide sequence ID" value="NZ_CAJVAS010000007.1"/>
</dbReference>
<dbReference type="Proteomes" id="UP000693672">
    <property type="component" value="Unassembled WGS sequence"/>
</dbReference>
<comment type="caution">
    <text evidence="3">The sequence shown here is derived from an EMBL/GenBank/DDBJ whole genome shotgun (WGS) entry which is preliminary data.</text>
</comment>
<sequence>MTTVVSETENAPEKQSLPEGAAKRGDGGGDNEASDLAGAAQIRYLTPENASFAVTKGRMLNVTVDGVQTDSVYVHCSFPHTNKRIYLSIRTFENKEIGMIRSLDEFPPDAAELLEEQVRIRYFAPEITKVIKIKDEFGYSYWETETTSGLCRFTVRSGGSNAKLVTESRLLITDVDGNRFVIPDLEKLSDKEYRMVEMCM</sequence>
<dbReference type="AlphaFoldDB" id="A0A916JZW5"/>
<reference evidence="3" key="1">
    <citation type="submission" date="2021-06" db="EMBL/GenBank/DDBJ databases">
        <authorList>
            <person name="Criscuolo A."/>
        </authorList>
    </citation>
    <scope>NUCLEOTIDE SEQUENCE</scope>
    <source>
        <strain evidence="3">CIP111600</strain>
    </source>
</reference>